<dbReference type="Pfam" id="PF25917">
    <property type="entry name" value="BSH_RND"/>
    <property type="match status" value="1"/>
</dbReference>
<feature type="coiled-coil region" evidence="3">
    <location>
        <begin position="140"/>
        <end position="167"/>
    </location>
</feature>
<proteinExistence type="inferred from homology"/>
<dbReference type="EMBL" id="PYQT01000026">
    <property type="protein sequence ID" value="PSY39707.1"/>
    <property type="molecule type" value="Genomic_DNA"/>
</dbReference>
<dbReference type="RefSeq" id="WP_107193020.1">
    <property type="nucleotide sequence ID" value="NZ_BJWO01000050.1"/>
</dbReference>
<keyword evidence="7" id="KW-1185">Reference proteome</keyword>
<gene>
    <name evidence="6" type="ORF">C7B09_19535</name>
</gene>
<keyword evidence="4" id="KW-0472">Membrane</keyword>
<dbReference type="PANTHER" id="PTHR30386:SF28">
    <property type="entry name" value="EXPORTED PROTEIN"/>
    <property type="match status" value="1"/>
</dbReference>
<dbReference type="PRINTS" id="PR01490">
    <property type="entry name" value="RTXTOXIND"/>
</dbReference>
<evidence type="ECO:0000256" key="1">
    <source>
        <dbReference type="ARBA" id="ARBA00004370"/>
    </source>
</evidence>
<evidence type="ECO:0000256" key="2">
    <source>
        <dbReference type="ARBA" id="ARBA00009477"/>
    </source>
</evidence>
<dbReference type="Gene3D" id="2.40.50.100">
    <property type="match status" value="1"/>
</dbReference>
<evidence type="ECO:0000313" key="6">
    <source>
        <dbReference type="EMBL" id="PSY39707.1"/>
    </source>
</evidence>
<dbReference type="SUPFAM" id="SSF111369">
    <property type="entry name" value="HlyD-like secretion proteins"/>
    <property type="match status" value="1"/>
</dbReference>
<protein>
    <submittedName>
        <fullName evidence="6">Secretion protein HlyD</fullName>
    </submittedName>
</protein>
<organism evidence="6 7">
    <name type="scientific">Escherichia albertii</name>
    <dbReference type="NCBI Taxonomy" id="208962"/>
    <lineage>
        <taxon>Bacteria</taxon>
        <taxon>Pseudomonadati</taxon>
        <taxon>Pseudomonadota</taxon>
        <taxon>Gammaproteobacteria</taxon>
        <taxon>Enterobacterales</taxon>
        <taxon>Enterobacteriaceae</taxon>
        <taxon>Escherichia</taxon>
    </lineage>
</organism>
<comment type="similarity">
    <text evidence="2">Belongs to the membrane fusion protein (MFP) (TC 8.A.1) family.</text>
</comment>
<comment type="caution">
    <text evidence="6">The sequence shown here is derived from an EMBL/GenBank/DDBJ whole genome shotgun (WGS) entry which is preliminary data.</text>
</comment>
<accession>A0ABX5HEJ0</accession>
<comment type="subcellular location">
    <subcellularLocation>
        <location evidence="1">Membrane</location>
    </subcellularLocation>
</comment>
<dbReference type="InterPro" id="IPR050739">
    <property type="entry name" value="MFP"/>
</dbReference>
<feature type="domain" description="Multidrug resistance protein MdtA-like barrel-sandwich hybrid" evidence="5">
    <location>
        <begin position="67"/>
        <end position="286"/>
    </location>
</feature>
<dbReference type="Gene3D" id="2.40.30.170">
    <property type="match status" value="1"/>
</dbReference>
<evidence type="ECO:0000313" key="7">
    <source>
        <dbReference type="Proteomes" id="UP000240382"/>
    </source>
</evidence>
<evidence type="ECO:0000256" key="3">
    <source>
        <dbReference type="SAM" id="Coils"/>
    </source>
</evidence>
<feature type="coiled-coil region" evidence="3">
    <location>
        <begin position="231"/>
        <end position="258"/>
    </location>
</feature>
<reference evidence="6 7" key="1">
    <citation type="submission" date="2018-03" db="EMBL/GenBank/DDBJ databases">
        <title>Whole Genome Sequencing of Escherichia coli isolates from wildlife.</title>
        <authorList>
            <person name="Whitehouse C.A."/>
            <person name="Lacher D.W."/>
            <person name="Mammel M.K."/>
            <person name="Barnaba T."/>
            <person name="Lorch J.M."/>
        </authorList>
    </citation>
    <scope>NUCLEOTIDE SEQUENCE [LARGE SCALE GENOMIC DNA]</scope>
    <source>
        <strain evidence="6 7">20507-2</strain>
    </source>
</reference>
<dbReference type="PANTHER" id="PTHR30386">
    <property type="entry name" value="MEMBRANE FUSION SUBUNIT OF EMRAB-TOLC MULTIDRUG EFFLUX PUMP"/>
    <property type="match status" value="1"/>
</dbReference>
<dbReference type="InterPro" id="IPR058625">
    <property type="entry name" value="MdtA-like_BSH"/>
</dbReference>
<dbReference type="Proteomes" id="UP000240382">
    <property type="component" value="Unassembled WGS sequence"/>
</dbReference>
<keyword evidence="4" id="KW-1133">Transmembrane helix</keyword>
<name>A0ABX5HEJ0_ESCAL</name>
<dbReference type="Gene3D" id="1.10.287.470">
    <property type="entry name" value="Helix hairpin bin"/>
    <property type="match status" value="1"/>
</dbReference>
<sequence>MQLFRKGYIHSDTDNSVGGIQIPASFCTLFFSLITIIIIIMLLIFITFGKYTRKAHLIGIVVPTAGIVNVAPQFNGHVTNLAVKTGDKVTKGQLLYHMSGEHYNSEGLGTLSQLNISLQMQYSSLLTQKNLELRDNKQQQQTAQQRILLIQQQIKSAEQKLHLAKDQEKLFTTVVHRYQQLINQKYVSEIEYQQKKIEASVAKENVENQHQFLFELQNSLDITKNELAHLIIQEKSRDAELERQLHEIKKQQLELRSQESFTLTAPISGTVSAIRIKQGQSVKAFETVLTLIPEKSGLHIELYATSQNIGFLQVSQKVSLRFSAFPYQKFGVQYGYIREISPTTFSPSDLISTLPLTWKVNEGHYRIIVEPVNPYIIVYGRKEKLRPGMMLDGDVNVDTRYLWEWLTEPLWSLKGKL</sequence>
<feature type="transmembrane region" description="Helical" evidence="4">
    <location>
        <begin position="20"/>
        <end position="48"/>
    </location>
</feature>
<evidence type="ECO:0000256" key="4">
    <source>
        <dbReference type="SAM" id="Phobius"/>
    </source>
</evidence>
<evidence type="ECO:0000259" key="5">
    <source>
        <dbReference type="Pfam" id="PF25917"/>
    </source>
</evidence>
<keyword evidence="4" id="KW-0812">Transmembrane</keyword>
<keyword evidence="3" id="KW-0175">Coiled coil</keyword>